<sequence>MSVTPRNWKNTNGTAVNDCTNGSWKQHWIDSTGRSWPEKCSVAFCSNEPTLGAHIVNEKVNGVKIVPMCPACYKQHTLINLRFGISLVSADIFEPVVNDPLGIL</sequence>
<proteinExistence type="predicted"/>
<protein>
    <submittedName>
        <fullName evidence="1">Uncharacterized protein</fullName>
    </submittedName>
</protein>
<dbReference type="RefSeq" id="WP_130305911.1">
    <property type="nucleotide sequence ID" value="NZ_SHKN01000001.1"/>
</dbReference>
<evidence type="ECO:0000313" key="2">
    <source>
        <dbReference type="Proteomes" id="UP000293562"/>
    </source>
</evidence>
<accession>A0A4Q7VIW4</accession>
<dbReference type="AlphaFoldDB" id="A0A4Q7VIW4"/>
<gene>
    <name evidence="1" type="ORF">EV201_0626</name>
</gene>
<dbReference type="Proteomes" id="UP000293562">
    <property type="component" value="Unassembled WGS sequence"/>
</dbReference>
<organism evidence="1 2">
    <name type="scientific">Ancylomarina subtilis</name>
    <dbReference type="NCBI Taxonomy" id="1639035"/>
    <lineage>
        <taxon>Bacteria</taxon>
        <taxon>Pseudomonadati</taxon>
        <taxon>Bacteroidota</taxon>
        <taxon>Bacteroidia</taxon>
        <taxon>Marinilabiliales</taxon>
        <taxon>Marinifilaceae</taxon>
        <taxon>Ancylomarina</taxon>
    </lineage>
</organism>
<evidence type="ECO:0000313" key="1">
    <source>
        <dbReference type="EMBL" id="RZT95997.1"/>
    </source>
</evidence>
<comment type="caution">
    <text evidence="1">The sequence shown here is derived from an EMBL/GenBank/DDBJ whole genome shotgun (WGS) entry which is preliminary data.</text>
</comment>
<keyword evidence="2" id="KW-1185">Reference proteome</keyword>
<dbReference type="EMBL" id="SHKN01000001">
    <property type="protein sequence ID" value="RZT95997.1"/>
    <property type="molecule type" value="Genomic_DNA"/>
</dbReference>
<dbReference type="OrthoDB" id="1049550at2"/>
<name>A0A4Q7VIW4_9BACT</name>
<reference evidence="1 2" key="1">
    <citation type="submission" date="2019-02" db="EMBL/GenBank/DDBJ databases">
        <title>Genomic Encyclopedia of Type Strains, Phase IV (KMG-IV): sequencing the most valuable type-strain genomes for metagenomic binning, comparative biology and taxonomic classification.</title>
        <authorList>
            <person name="Goeker M."/>
        </authorList>
    </citation>
    <scope>NUCLEOTIDE SEQUENCE [LARGE SCALE GENOMIC DNA]</scope>
    <source>
        <strain evidence="1 2">DSM 28825</strain>
    </source>
</reference>